<feature type="region of interest" description="Disordered" evidence="4">
    <location>
        <begin position="685"/>
        <end position="708"/>
    </location>
</feature>
<reference evidence="5 6" key="1">
    <citation type="submission" date="2023-08" db="EMBL/GenBank/DDBJ databases">
        <title>Black Yeasts Isolated from many extreme environments.</title>
        <authorList>
            <person name="Coleine C."/>
            <person name="Stajich J.E."/>
            <person name="Selbmann L."/>
        </authorList>
    </citation>
    <scope>NUCLEOTIDE SEQUENCE [LARGE SCALE GENOMIC DNA]</scope>
    <source>
        <strain evidence="5 6">CCFEE 5910</strain>
    </source>
</reference>
<dbReference type="Gene3D" id="3.30.60.90">
    <property type="match status" value="1"/>
</dbReference>
<evidence type="ECO:0000256" key="3">
    <source>
        <dbReference type="ARBA" id="ARBA00022833"/>
    </source>
</evidence>
<sequence length="954" mass="106332">MAGEGRRSSGSGGKLASFEKELEWFSHQHRKASRSASSSSGNPYTCPTCRAEVKDVQHNATVSNLLELFLAANPSHDRSREEKDEMDQIYKPDGTRPRAKILPKLERRRERRTRREDEVAVQERQLLEEARQRSLQDMNTTASASHLSLPESHRNRSTSGEREDRRHRRRERERQREQASALSVPFSSHAEDSDQLDPSSECPPTTSPRHPNAIEARQREHGMSHQASLRSLVSASESGTGTGDSFDEARIMQEILDEGLLGDIDIDTLNEAEQDALAERIAELYRQRHPRPMTSSILSPEPRTSTPPRSNQQQSQLRISSQSRSRTDVAQTATPLLLPRHSGSTSHSDISRPPPAFTTINRSNSNGSSVTINHRRTTSDLARTGRQVETPPNGSVERPATSTVSASEARILQPTLTRSLSNGAAKSRPESRPLRASETWRQAAGDEGKQRANIGTSYLPSPQPTSTTLTIAPALPNDGSHIAELDSTPIPQAATRSQSHYEEPFVACFRCEKPDIQYEIYKHCRTCDVDLCTQCYRVGKGCKHWFGFGHVAEINYEALKSRDEMTEPPHSLIGRQYHKPTPSTILGTRPSTREEHQPDRTSSNPMDRLSEGHFCNRCGSFANAQFWLCDICNDGDWGFCKQCVQSHHCCTHPLLPVAYHPEPFSAIPGLSSSNGLHTDTLQPFPLTTKGTSASNSRPHTPMSAASNRSQPGVGYDYLFIDVVCDMCRKPIITPTQYYHCPSHETDYDLCNSCYQSFLQHPRMRRDQNTSAEDIAGWRKCPSGHRMIVLAFEADVSDEGDGGMRRIVKQDLVGGWKMTEADIQAWNLQNSHISNAPKSPPLTSRAGTWTWKEDAAGTRRRSRSSTLNNTLNGVNLDGSMVLNNSMRFPPNGGYGKQGVAYYAYWPEEGEAGEGELVLPRAAEISEIEDINGDWWSGVYAGDVGVFPFGFVREYK</sequence>
<dbReference type="Gene3D" id="2.30.30.40">
    <property type="entry name" value="SH3 Domains"/>
    <property type="match status" value="1"/>
</dbReference>
<keyword evidence="2" id="KW-0863">Zinc-finger</keyword>
<name>A0AAN7YEX2_9EURO</name>
<feature type="compositionally biased region" description="Basic and acidic residues" evidence="4">
    <location>
        <begin position="103"/>
        <end position="118"/>
    </location>
</feature>
<feature type="compositionally biased region" description="Polar residues" evidence="4">
    <location>
        <begin position="688"/>
        <end position="708"/>
    </location>
</feature>
<feature type="region of interest" description="Disordered" evidence="4">
    <location>
        <begin position="27"/>
        <end position="46"/>
    </location>
</feature>
<feature type="compositionally biased region" description="Polar residues" evidence="4">
    <location>
        <begin position="414"/>
        <end position="424"/>
    </location>
</feature>
<feature type="region of interest" description="Disordered" evidence="4">
    <location>
        <begin position="72"/>
        <end position="247"/>
    </location>
</feature>
<feature type="compositionally biased region" description="Polar residues" evidence="4">
    <location>
        <begin position="196"/>
        <end position="209"/>
    </location>
</feature>
<feature type="region of interest" description="Disordered" evidence="4">
    <location>
        <begin position="285"/>
        <end position="467"/>
    </location>
</feature>
<feature type="compositionally biased region" description="Basic and acidic residues" evidence="4">
    <location>
        <begin position="151"/>
        <end position="164"/>
    </location>
</feature>
<comment type="caution">
    <text evidence="5">The sequence shown here is derived from an EMBL/GenBank/DDBJ whole genome shotgun (WGS) entry which is preliminary data.</text>
</comment>
<feature type="compositionally biased region" description="Polar residues" evidence="4">
    <location>
        <begin position="358"/>
        <end position="372"/>
    </location>
</feature>
<dbReference type="SUPFAM" id="SSF57850">
    <property type="entry name" value="RING/U-box"/>
    <property type="match status" value="1"/>
</dbReference>
<keyword evidence="1" id="KW-0479">Metal-binding</keyword>
<evidence type="ECO:0000256" key="4">
    <source>
        <dbReference type="SAM" id="MobiDB-lite"/>
    </source>
</evidence>
<evidence type="ECO:0000256" key="2">
    <source>
        <dbReference type="ARBA" id="ARBA00022771"/>
    </source>
</evidence>
<gene>
    <name evidence="5" type="ORF">LTR05_006330</name>
</gene>
<dbReference type="SUPFAM" id="SSF50044">
    <property type="entry name" value="SH3-domain"/>
    <property type="match status" value="1"/>
</dbReference>
<feature type="compositionally biased region" description="Polar residues" evidence="4">
    <location>
        <begin position="225"/>
        <end position="239"/>
    </location>
</feature>
<evidence type="ECO:0000313" key="6">
    <source>
        <dbReference type="Proteomes" id="UP001309876"/>
    </source>
</evidence>
<keyword evidence="6" id="KW-1185">Reference proteome</keyword>
<feature type="compositionally biased region" description="Basic and acidic residues" evidence="4">
    <location>
        <begin position="75"/>
        <end position="96"/>
    </location>
</feature>
<feature type="compositionally biased region" description="Polar residues" evidence="4">
    <location>
        <begin position="135"/>
        <end position="146"/>
    </location>
</feature>
<evidence type="ECO:0000313" key="5">
    <source>
        <dbReference type="EMBL" id="KAK5083824.1"/>
    </source>
</evidence>
<evidence type="ECO:0008006" key="7">
    <source>
        <dbReference type="Google" id="ProtNLM"/>
    </source>
</evidence>
<feature type="compositionally biased region" description="Polar residues" evidence="4">
    <location>
        <begin position="581"/>
        <end position="590"/>
    </location>
</feature>
<dbReference type="InterPro" id="IPR043145">
    <property type="entry name" value="Znf_ZZ_sf"/>
</dbReference>
<protein>
    <recommendedName>
        <fullName evidence="7">SH3 domain-containing protein</fullName>
    </recommendedName>
</protein>
<organism evidence="5 6">
    <name type="scientific">Lithohypha guttulata</name>
    <dbReference type="NCBI Taxonomy" id="1690604"/>
    <lineage>
        <taxon>Eukaryota</taxon>
        <taxon>Fungi</taxon>
        <taxon>Dikarya</taxon>
        <taxon>Ascomycota</taxon>
        <taxon>Pezizomycotina</taxon>
        <taxon>Eurotiomycetes</taxon>
        <taxon>Chaetothyriomycetidae</taxon>
        <taxon>Chaetothyriales</taxon>
        <taxon>Trichomeriaceae</taxon>
        <taxon>Lithohypha</taxon>
    </lineage>
</organism>
<feature type="region of interest" description="Disordered" evidence="4">
    <location>
        <begin position="571"/>
        <end position="606"/>
    </location>
</feature>
<accession>A0AAN7YEX2</accession>
<feature type="compositionally biased region" description="Basic and acidic residues" evidence="4">
    <location>
        <begin position="125"/>
        <end position="134"/>
    </location>
</feature>
<dbReference type="InterPro" id="IPR036028">
    <property type="entry name" value="SH3-like_dom_sf"/>
</dbReference>
<feature type="compositionally biased region" description="Low complexity" evidence="4">
    <location>
        <begin position="299"/>
        <end position="324"/>
    </location>
</feature>
<dbReference type="GO" id="GO:0008270">
    <property type="term" value="F:zinc ion binding"/>
    <property type="evidence" value="ECO:0007669"/>
    <property type="project" value="UniProtKB-KW"/>
</dbReference>
<feature type="compositionally biased region" description="Low complexity" evidence="4">
    <location>
        <begin position="456"/>
        <end position="467"/>
    </location>
</feature>
<proteinExistence type="predicted"/>
<keyword evidence="3" id="KW-0862">Zinc</keyword>
<dbReference type="Proteomes" id="UP001309876">
    <property type="component" value="Unassembled WGS sequence"/>
</dbReference>
<dbReference type="EMBL" id="JAVRRJ010000006">
    <property type="protein sequence ID" value="KAK5083824.1"/>
    <property type="molecule type" value="Genomic_DNA"/>
</dbReference>
<evidence type="ECO:0000256" key="1">
    <source>
        <dbReference type="ARBA" id="ARBA00022723"/>
    </source>
</evidence>
<dbReference type="AlphaFoldDB" id="A0AAN7YEX2"/>